<dbReference type="GO" id="GO:0035269">
    <property type="term" value="P:protein O-linked glycosylation via mannose"/>
    <property type="evidence" value="ECO:0007669"/>
    <property type="project" value="TreeGrafter"/>
</dbReference>
<evidence type="ECO:0000256" key="1">
    <source>
        <dbReference type="ARBA" id="ARBA00004606"/>
    </source>
</evidence>
<dbReference type="PANTHER" id="PTHR12270">
    <property type="entry name" value="GLYCOSYLTRANSFERASE-RELATED"/>
    <property type="match status" value="1"/>
</dbReference>
<keyword evidence="9" id="KW-1185">Reference proteome</keyword>
<dbReference type="Pfam" id="PF13896">
    <property type="entry name" value="Glyco_transf_49"/>
    <property type="match status" value="1"/>
</dbReference>
<gene>
    <name evidence="7" type="ORF">CAPTEDRAFT_152623</name>
</gene>
<dbReference type="OrthoDB" id="411524at2759"/>
<keyword evidence="4" id="KW-1133">Transmembrane helix</keyword>
<evidence type="ECO:0000256" key="2">
    <source>
        <dbReference type="ARBA" id="ARBA00022692"/>
    </source>
</evidence>
<dbReference type="EnsemblMetazoa" id="CapteT152623">
    <property type="protein sequence ID" value="CapteP152623"/>
    <property type="gene ID" value="CapteG152623"/>
</dbReference>
<comment type="subcellular location">
    <subcellularLocation>
        <location evidence="1">Membrane</location>
        <topology evidence="1">Single-pass type II membrane protein</topology>
    </subcellularLocation>
</comment>
<dbReference type="HOGENOM" id="CLU_019238_3_1_1"/>
<dbReference type="EMBL" id="AMQN01003213">
    <property type="status" value="NOT_ANNOTATED_CDS"/>
    <property type="molecule type" value="Genomic_DNA"/>
</dbReference>
<evidence type="ECO:0000256" key="5">
    <source>
        <dbReference type="ARBA" id="ARBA00023136"/>
    </source>
</evidence>
<dbReference type="STRING" id="283909.R7T7U8"/>
<keyword evidence="3" id="KW-0735">Signal-anchor</keyword>
<dbReference type="PANTHER" id="PTHR12270:SF25">
    <property type="entry name" value="GLYCOSYLTRANSFERASE-LIKE PROTEIN LARGE"/>
    <property type="match status" value="1"/>
</dbReference>
<dbReference type="Proteomes" id="UP000014760">
    <property type="component" value="Unassembled WGS sequence"/>
</dbReference>
<dbReference type="GO" id="GO:0015020">
    <property type="term" value="F:glucuronosyltransferase activity"/>
    <property type="evidence" value="ECO:0007669"/>
    <property type="project" value="TreeGrafter"/>
</dbReference>
<keyword evidence="5" id="KW-0472">Membrane</keyword>
<dbReference type="AlphaFoldDB" id="R7T7U8"/>
<evidence type="ECO:0000256" key="4">
    <source>
        <dbReference type="ARBA" id="ARBA00022989"/>
    </source>
</evidence>
<keyword evidence="6" id="KW-0325">Glycoprotein</keyword>
<reference evidence="7 9" key="2">
    <citation type="journal article" date="2013" name="Nature">
        <title>Insights into bilaterian evolution from three spiralian genomes.</title>
        <authorList>
            <person name="Simakov O."/>
            <person name="Marletaz F."/>
            <person name="Cho S.J."/>
            <person name="Edsinger-Gonzales E."/>
            <person name="Havlak P."/>
            <person name="Hellsten U."/>
            <person name="Kuo D.H."/>
            <person name="Larsson T."/>
            <person name="Lv J."/>
            <person name="Arendt D."/>
            <person name="Savage R."/>
            <person name="Osoegawa K."/>
            <person name="de Jong P."/>
            <person name="Grimwood J."/>
            <person name="Chapman J.A."/>
            <person name="Shapiro H."/>
            <person name="Aerts A."/>
            <person name="Otillar R.P."/>
            <person name="Terry A.Y."/>
            <person name="Boore J.L."/>
            <person name="Grigoriev I.V."/>
            <person name="Lindberg D.R."/>
            <person name="Seaver E.C."/>
            <person name="Weisblat D.A."/>
            <person name="Putnam N.H."/>
            <person name="Rokhsar D.S."/>
        </authorList>
    </citation>
    <scope>NUCLEOTIDE SEQUENCE</scope>
    <source>
        <strain evidence="7 9">I ESC-2004</strain>
    </source>
</reference>
<dbReference type="InterPro" id="IPR051292">
    <property type="entry name" value="Xyl/GlcA_transferase"/>
</dbReference>
<keyword evidence="2" id="KW-0812">Transmembrane</keyword>
<protein>
    <submittedName>
        <fullName evidence="7 8">Uncharacterized protein</fullName>
    </submittedName>
</protein>
<reference evidence="8" key="3">
    <citation type="submission" date="2015-06" db="UniProtKB">
        <authorList>
            <consortium name="EnsemblMetazoa"/>
        </authorList>
    </citation>
    <scope>IDENTIFICATION</scope>
</reference>
<dbReference type="GO" id="GO:0016020">
    <property type="term" value="C:membrane"/>
    <property type="evidence" value="ECO:0007669"/>
    <property type="project" value="UniProtKB-SubCell"/>
</dbReference>
<name>R7T7U8_CAPTE</name>
<proteinExistence type="predicted"/>
<evidence type="ECO:0000313" key="7">
    <source>
        <dbReference type="EMBL" id="ELT89685.1"/>
    </source>
</evidence>
<dbReference type="OMA" id="AKERTYN"/>
<evidence type="ECO:0000256" key="6">
    <source>
        <dbReference type="ARBA" id="ARBA00023180"/>
    </source>
</evidence>
<dbReference type="GO" id="GO:0042285">
    <property type="term" value="F:xylosyltransferase activity"/>
    <property type="evidence" value="ECO:0007669"/>
    <property type="project" value="TreeGrafter"/>
</dbReference>
<evidence type="ECO:0000256" key="3">
    <source>
        <dbReference type="ARBA" id="ARBA00022968"/>
    </source>
</evidence>
<evidence type="ECO:0000313" key="9">
    <source>
        <dbReference type="Proteomes" id="UP000014760"/>
    </source>
</evidence>
<dbReference type="EMBL" id="KB311229">
    <property type="protein sequence ID" value="ELT89685.1"/>
    <property type="molecule type" value="Genomic_DNA"/>
</dbReference>
<reference evidence="9" key="1">
    <citation type="submission" date="2012-12" db="EMBL/GenBank/DDBJ databases">
        <authorList>
            <person name="Hellsten U."/>
            <person name="Grimwood J."/>
            <person name="Chapman J.A."/>
            <person name="Shapiro H."/>
            <person name="Aerts A."/>
            <person name="Otillar R.P."/>
            <person name="Terry A.Y."/>
            <person name="Boore J.L."/>
            <person name="Simakov O."/>
            <person name="Marletaz F."/>
            <person name="Cho S.-J."/>
            <person name="Edsinger-Gonzales E."/>
            <person name="Havlak P."/>
            <person name="Kuo D.-H."/>
            <person name="Larsson T."/>
            <person name="Lv J."/>
            <person name="Arendt D."/>
            <person name="Savage R."/>
            <person name="Osoegawa K."/>
            <person name="de Jong P."/>
            <person name="Lindberg D.R."/>
            <person name="Seaver E.C."/>
            <person name="Weisblat D.A."/>
            <person name="Putnam N.H."/>
            <person name="Grigoriev I.V."/>
            <person name="Rokhsar D.S."/>
        </authorList>
    </citation>
    <scope>NUCLEOTIDE SEQUENCE</scope>
    <source>
        <strain evidence="9">I ESC-2004</strain>
    </source>
</reference>
<organism evidence="7">
    <name type="scientific">Capitella teleta</name>
    <name type="common">Polychaete worm</name>
    <dbReference type="NCBI Taxonomy" id="283909"/>
    <lineage>
        <taxon>Eukaryota</taxon>
        <taxon>Metazoa</taxon>
        <taxon>Spiralia</taxon>
        <taxon>Lophotrochozoa</taxon>
        <taxon>Annelida</taxon>
        <taxon>Polychaeta</taxon>
        <taxon>Sedentaria</taxon>
        <taxon>Scolecida</taxon>
        <taxon>Capitellidae</taxon>
        <taxon>Capitella</taxon>
    </lineage>
</organism>
<evidence type="ECO:0000313" key="8">
    <source>
        <dbReference type="EnsemblMetazoa" id="CapteP152623"/>
    </source>
</evidence>
<accession>R7T7U8</accession>
<sequence length="314" mass="36867">MEEIPPDANVEKICKQFELDGTRPRKFWHDIIKTDMGDLNQITFVTQLTPDRLERLRRVAESWRGPMAANFYVTPKKIADFMHAYCTDPVLQKRENIQLHVTQTEGLFYPSNIMRNIAVDPVKTKYVFLCDVDFVPIPGIEDIMQRYIRDGFVSDDKLIVIPAFEIKEKEIAHPKSKREVLDLLDKEKIQLMDIDHFDGAHKWTELDRWKTAEEPYIVQWREYFEPYVVMPKDKTPRYNPRFVGRIRDKITHLMIVSATGFKFHIVPDAYTVHMPHADSGMQSWDKAGLYAKCAIALYDGYKAELENKYNVKFT</sequence>